<dbReference type="EMBL" id="CP074402">
    <property type="protein sequence ID" value="QVJ02275.1"/>
    <property type="molecule type" value="Genomic_DNA"/>
</dbReference>
<evidence type="ECO:0000313" key="2">
    <source>
        <dbReference type="Proteomes" id="UP000682416"/>
    </source>
</evidence>
<name>A0A975LAV3_9ACTN</name>
<dbReference type="AlphaFoldDB" id="A0A975LAV3"/>
<keyword evidence="2" id="KW-1185">Reference proteome</keyword>
<organism evidence="1 2">
    <name type="scientific">Nocardiopsis eucommiae</name>
    <dbReference type="NCBI Taxonomy" id="2831970"/>
    <lineage>
        <taxon>Bacteria</taxon>
        <taxon>Bacillati</taxon>
        <taxon>Actinomycetota</taxon>
        <taxon>Actinomycetes</taxon>
        <taxon>Streptosporangiales</taxon>
        <taxon>Nocardiopsidaceae</taxon>
        <taxon>Nocardiopsis</taxon>
    </lineage>
</organism>
<proteinExistence type="predicted"/>
<gene>
    <name evidence="1" type="ORF">KGD82_06245</name>
</gene>
<sequence>MLHLLSKLGKTQNPTALSSSNEAVSQNHLGGLLSRYVPFQGIRLQSTLKNISTHARPTWGHIFRRTLTPDFGIGNLSRFSTVEACVRPRRLGVNVRTNGIQAEISEDAINARGTPAWLTCTVGAGSHCHLKNNDREAMAREMVDIISISLNAMRWLGCSPEEIKEIAISRAKLRMEGQSLSILDKYQKIYNI</sequence>
<accession>A0A975LAV3</accession>
<reference evidence="1" key="1">
    <citation type="submission" date="2021-05" db="EMBL/GenBank/DDBJ databases">
        <authorList>
            <person name="Kaiqin L."/>
            <person name="Jian G."/>
        </authorList>
    </citation>
    <scope>NUCLEOTIDE SEQUENCE</scope>
    <source>
        <strain evidence="1">HDS5</strain>
    </source>
</reference>
<protein>
    <submittedName>
        <fullName evidence="1">Uncharacterized protein</fullName>
    </submittedName>
</protein>
<dbReference type="Proteomes" id="UP000682416">
    <property type="component" value="Chromosome"/>
</dbReference>
<dbReference type="KEGG" id="nec:KGD82_06245"/>
<evidence type="ECO:0000313" key="1">
    <source>
        <dbReference type="EMBL" id="QVJ02275.1"/>
    </source>
</evidence>